<dbReference type="PROSITE" id="PS51257">
    <property type="entry name" value="PROKAR_LIPOPROTEIN"/>
    <property type="match status" value="1"/>
</dbReference>
<reference evidence="1 2" key="1">
    <citation type="submission" date="2018-07" db="EMBL/GenBank/DDBJ databases">
        <title>Freshwater and sediment microbial communities from various areas in North America, analyzing microbe dynamics in response to fracking.</title>
        <authorList>
            <person name="Lamendella R."/>
        </authorList>
    </citation>
    <scope>NUCLEOTIDE SEQUENCE [LARGE SCALE GENOMIC DNA]</scope>
    <source>
        <strain evidence="1 2">160A</strain>
    </source>
</reference>
<gene>
    <name evidence="1" type="ORF">DFO77_1761</name>
</gene>
<evidence type="ECO:0000313" key="2">
    <source>
        <dbReference type="Proteomes" id="UP000252733"/>
    </source>
</evidence>
<proteinExistence type="predicted"/>
<dbReference type="AlphaFoldDB" id="A0A368UIQ4"/>
<evidence type="ECO:0008006" key="3">
    <source>
        <dbReference type="Google" id="ProtNLM"/>
    </source>
</evidence>
<accession>A0A368UIQ4</accession>
<protein>
    <recommendedName>
        <fullName evidence="3">Lipoprotein</fullName>
    </recommendedName>
</protein>
<sequence>MKTLTLIIMIALLSCSCVNDKKDGNERKSMSHISKEKIKELNTQFQEKQNRDSIPKLTELKDALKKAIKVFPKDSASLYQLFIERNSSETKEEKNKQIKRLEKLTAKESIAKYRNIEKYLKPLMTKIVNANTITRSQLDTLVILYSDYDYLTGESLLSKLIDNDENYDLVWQSFKIIANESTKDTSFISGLIELDNNITTNAELAQKIQDYVVIAIKNNPIGFLEMYDERDQEQRHNFAKRICIWDTPDKDLIDKFVEISQKSKNKNHKQLSTELIGEFEKN</sequence>
<keyword evidence="2" id="KW-1185">Reference proteome</keyword>
<organism evidence="1 2">
    <name type="scientific">Marinilabilia salmonicolor</name>
    <dbReference type="NCBI Taxonomy" id="989"/>
    <lineage>
        <taxon>Bacteria</taxon>
        <taxon>Pseudomonadati</taxon>
        <taxon>Bacteroidota</taxon>
        <taxon>Bacteroidia</taxon>
        <taxon>Marinilabiliales</taxon>
        <taxon>Marinilabiliaceae</taxon>
        <taxon>Marinilabilia</taxon>
    </lineage>
</organism>
<comment type="caution">
    <text evidence="1">The sequence shown here is derived from an EMBL/GenBank/DDBJ whole genome shotgun (WGS) entry which is preliminary data.</text>
</comment>
<dbReference type="Proteomes" id="UP000252733">
    <property type="component" value="Unassembled WGS sequence"/>
</dbReference>
<dbReference type="RefSeq" id="WP_114438237.1">
    <property type="nucleotide sequence ID" value="NZ_QPIZ01000076.1"/>
</dbReference>
<evidence type="ECO:0000313" key="1">
    <source>
        <dbReference type="EMBL" id="RCW19671.1"/>
    </source>
</evidence>
<dbReference type="EMBL" id="QPIZ01000076">
    <property type="protein sequence ID" value="RCW19671.1"/>
    <property type="molecule type" value="Genomic_DNA"/>
</dbReference>
<name>A0A368UIQ4_9BACT</name>